<evidence type="ECO:0000256" key="2">
    <source>
        <dbReference type="ARBA" id="ARBA00010207"/>
    </source>
</evidence>
<evidence type="ECO:0000256" key="6">
    <source>
        <dbReference type="ARBA" id="ARBA00022723"/>
    </source>
</evidence>
<keyword evidence="4 13" id="KW-0963">Cytoplasm</keyword>
<dbReference type="InterPro" id="IPR022911">
    <property type="entry name" value="Phe_tRNA_ligase_alpha1_bac"/>
</dbReference>
<keyword evidence="7 13" id="KW-0547">Nucleotide-binding</keyword>
<dbReference type="EC" id="6.1.1.20" evidence="13"/>
<feature type="domain" description="Aminoacyl-transfer RNA synthetases class-II family profile" evidence="14">
    <location>
        <begin position="109"/>
        <end position="339"/>
    </location>
</feature>
<evidence type="ECO:0000256" key="7">
    <source>
        <dbReference type="ARBA" id="ARBA00022741"/>
    </source>
</evidence>
<dbReference type="InterPro" id="IPR006195">
    <property type="entry name" value="aa-tRNA-synth_II"/>
</dbReference>
<dbReference type="InterPro" id="IPR004188">
    <property type="entry name" value="Phe-tRNA_ligase_II_N"/>
</dbReference>
<keyword evidence="11 13" id="KW-0030">Aminoacyl-tRNA synthetase</keyword>
<evidence type="ECO:0000256" key="10">
    <source>
        <dbReference type="ARBA" id="ARBA00022917"/>
    </source>
</evidence>
<evidence type="ECO:0000256" key="12">
    <source>
        <dbReference type="ARBA" id="ARBA00049255"/>
    </source>
</evidence>
<dbReference type="InterPro" id="IPR002319">
    <property type="entry name" value="Phenylalanyl-tRNA_Synthase"/>
</dbReference>
<evidence type="ECO:0000256" key="3">
    <source>
        <dbReference type="ARBA" id="ARBA00011209"/>
    </source>
</evidence>
<evidence type="ECO:0000313" key="16">
    <source>
        <dbReference type="Proteomes" id="UP000034917"/>
    </source>
</evidence>
<reference evidence="15 16" key="1">
    <citation type="journal article" date="2015" name="Nature">
        <title>rRNA introns, odd ribosomes, and small enigmatic genomes across a large radiation of phyla.</title>
        <authorList>
            <person name="Brown C.T."/>
            <person name="Hug L.A."/>
            <person name="Thomas B.C."/>
            <person name="Sharon I."/>
            <person name="Castelle C.J."/>
            <person name="Singh A."/>
            <person name="Wilkins M.J."/>
            <person name="Williams K.H."/>
            <person name="Banfield J.F."/>
        </authorList>
    </citation>
    <scope>NUCLEOTIDE SEQUENCE [LARGE SCALE GENOMIC DNA]</scope>
</reference>
<comment type="similarity">
    <text evidence="2 13">Belongs to the class-II aminoacyl-tRNA synthetase family. Phe-tRNA synthetase alpha subunit type 1 subfamily.</text>
</comment>
<evidence type="ECO:0000313" key="15">
    <source>
        <dbReference type="EMBL" id="KKQ25714.1"/>
    </source>
</evidence>
<comment type="cofactor">
    <cofactor evidence="13">
        <name>Mg(2+)</name>
        <dbReference type="ChEBI" id="CHEBI:18420"/>
    </cofactor>
    <text evidence="13">Binds 2 magnesium ions per tetramer.</text>
</comment>
<dbReference type="InterPro" id="IPR045864">
    <property type="entry name" value="aa-tRNA-synth_II/BPL/LPL"/>
</dbReference>
<protein>
    <recommendedName>
        <fullName evidence="13">Phenylalanine--tRNA ligase alpha subunit</fullName>
        <ecNumber evidence="13">6.1.1.20</ecNumber>
    </recommendedName>
    <alternativeName>
        <fullName evidence="13">Phenylalanyl-tRNA synthetase alpha subunit</fullName>
        <shortName evidence="13">PheRS</shortName>
    </alternativeName>
</protein>
<feature type="binding site" evidence="13">
    <location>
        <position position="250"/>
    </location>
    <ligand>
        <name>Mg(2+)</name>
        <dbReference type="ChEBI" id="CHEBI:18420"/>
        <note>shared with beta subunit</note>
    </ligand>
</feature>
<dbReference type="SUPFAM" id="SSF46589">
    <property type="entry name" value="tRNA-binding arm"/>
    <property type="match status" value="1"/>
</dbReference>
<organism evidence="15 16">
    <name type="scientific">Candidatus Roizmanbacteria bacterium GW2011_GWC2_37_13</name>
    <dbReference type="NCBI Taxonomy" id="1618486"/>
    <lineage>
        <taxon>Bacteria</taxon>
        <taxon>Candidatus Roizmaniibacteriota</taxon>
    </lineage>
</organism>
<keyword evidence="9 13" id="KW-0460">Magnesium</keyword>
<name>A0A0G0ING4_9BACT</name>
<dbReference type="GO" id="GO:0004826">
    <property type="term" value="F:phenylalanine-tRNA ligase activity"/>
    <property type="evidence" value="ECO:0007669"/>
    <property type="project" value="UniProtKB-UniRule"/>
</dbReference>
<evidence type="ECO:0000259" key="14">
    <source>
        <dbReference type="PROSITE" id="PS50862"/>
    </source>
</evidence>
<dbReference type="PATRIC" id="fig|1618486.3.peg.551"/>
<keyword evidence="6 13" id="KW-0479">Metal-binding</keyword>
<keyword evidence="10 13" id="KW-0648">Protein biosynthesis</keyword>
<comment type="caution">
    <text evidence="15">The sequence shown here is derived from an EMBL/GenBank/DDBJ whole genome shotgun (WGS) entry which is preliminary data.</text>
</comment>
<keyword evidence="5 13" id="KW-0436">Ligase</keyword>
<keyword evidence="8 13" id="KW-0067">ATP-binding</keyword>
<dbReference type="GO" id="GO:0005737">
    <property type="term" value="C:cytoplasm"/>
    <property type="evidence" value="ECO:0007669"/>
    <property type="project" value="UniProtKB-SubCell"/>
</dbReference>
<evidence type="ECO:0000256" key="4">
    <source>
        <dbReference type="ARBA" id="ARBA00022490"/>
    </source>
</evidence>
<evidence type="ECO:0000256" key="13">
    <source>
        <dbReference type="HAMAP-Rule" id="MF_00281"/>
    </source>
</evidence>
<dbReference type="NCBIfam" id="TIGR00468">
    <property type="entry name" value="pheS"/>
    <property type="match status" value="1"/>
</dbReference>
<evidence type="ECO:0000256" key="8">
    <source>
        <dbReference type="ARBA" id="ARBA00022840"/>
    </source>
</evidence>
<evidence type="ECO:0000256" key="5">
    <source>
        <dbReference type="ARBA" id="ARBA00022598"/>
    </source>
</evidence>
<dbReference type="Pfam" id="PF01409">
    <property type="entry name" value="tRNA-synt_2d"/>
    <property type="match status" value="1"/>
</dbReference>
<dbReference type="PANTHER" id="PTHR11538">
    <property type="entry name" value="PHENYLALANYL-TRNA SYNTHETASE"/>
    <property type="match status" value="1"/>
</dbReference>
<sequence>MDSKTYEKEINLTDSSDKLSQLEVKYLGRNGVINDLLKKIKDIPSDEKKDYGQKVNKLKTSIKRLIEVKKKELAGKKSEKFFDATLPGKIYPKGSLHPITYTIEEIASIFQKLGFIRVSYPEVEWEYFSFEALNMPKGHPARDDFESFFIDYPEHEKFGRMVLTPHTSSGQNREMRRLKTPPIRMINIAKCYRRNWDATHAPMFYQFEGLCVDRGINITHLKGTIDFFAKQFFGPDREIRLRPHHFQFTEPSFETDINCNICKGTTKINGKKCRVCKSGWLELGGSGMVHPEVLRAGGIDPNIYTGWAFGFGPERCLMMKLGLDEIRDLYGGDIRFLEQF</sequence>
<comment type="subcellular location">
    <subcellularLocation>
        <location evidence="1 13">Cytoplasm</location>
    </subcellularLocation>
</comment>
<dbReference type="GO" id="GO:0006432">
    <property type="term" value="P:phenylalanyl-tRNA aminoacylation"/>
    <property type="evidence" value="ECO:0007669"/>
    <property type="project" value="UniProtKB-UniRule"/>
</dbReference>
<dbReference type="PROSITE" id="PS50862">
    <property type="entry name" value="AA_TRNA_LIGASE_II"/>
    <property type="match status" value="1"/>
</dbReference>
<proteinExistence type="inferred from homology"/>
<dbReference type="EMBL" id="LBSV01000006">
    <property type="protein sequence ID" value="KKQ25714.1"/>
    <property type="molecule type" value="Genomic_DNA"/>
</dbReference>
<dbReference type="Proteomes" id="UP000034917">
    <property type="component" value="Unassembled WGS sequence"/>
</dbReference>
<accession>A0A0G0ING4</accession>
<comment type="subunit">
    <text evidence="3 13">Tetramer of two alpha and two beta subunits.</text>
</comment>
<dbReference type="GO" id="GO:0000049">
    <property type="term" value="F:tRNA binding"/>
    <property type="evidence" value="ECO:0007669"/>
    <property type="project" value="InterPro"/>
</dbReference>
<evidence type="ECO:0000256" key="9">
    <source>
        <dbReference type="ARBA" id="ARBA00022842"/>
    </source>
</evidence>
<dbReference type="GO" id="GO:0005524">
    <property type="term" value="F:ATP binding"/>
    <property type="evidence" value="ECO:0007669"/>
    <property type="project" value="UniProtKB-UniRule"/>
</dbReference>
<dbReference type="SUPFAM" id="SSF55681">
    <property type="entry name" value="Class II aaRS and biotin synthetases"/>
    <property type="match status" value="1"/>
</dbReference>
<dbReference type="GO" id="GO:0000287">
    <property type="term" value="F:magnesium ion binding"/>
    <property type="evidence" value="ECO:0007669"/>
    <property type="project" value="UniProtKB-UniRule"/>
</dbReference>
<dbReference type="InterPro" id="IPR004529">
    <property type="entry name" value="Phe-tRNA-synth_IIc_asu"/>
</dbReference>
<evidence type="ECO:0000256" key="11">
    <source>
        <dbReference type="ARBA" id="ARBA00023146"/>
    </source>
</evidence>
<dbReference type="CDD" id="cd00496">
    <property type="entry name" value="PheRS_alpha_core"/>
    <property type="match status" value="1"/>
</dbReference>
<dbReference type="InterPro" id="IPR010978">
    <property type="entry name" value="tRNA-bd_arm"/>
</dbReference>
<dbReference type="PANTHER" id="PTHR11538:SF41">
    <property type="entry name" value="PHENYLALANINE--TRNA LIGASE, MITOCHONDRIAL"/>
    <property type="match status" value="1"/>
</dbReference>
<dbReference type="Pfam" id="PF02912">
    <property type="entry name" value="Phe_tRNA-synt_N"/>
    <property type="match status" value="1"/>
</dbReference>
<gene>
    <name evidence="13" type="primary">pheS</name>
    <name evidence="15" type="ORF">US40_C0006G0031</name>
</gene>
<comment type="catalytic activity">
    <reaction evidence="12 13">
        <text>tRNA(Phe) + L-phenylalanine + ATP = L-phenylalanyl-tRNA(Phe) + AMP + diphosphate + H(+)</text>
        <dbReference type="Rhea" id="RHEA:19413"/>
        <dbReference type="Rhea" id="RHEA-COMP:9668"/>
        <dbReference type="Rhea" id="RHEA-COMP:9699"/>
        <dbReference type="ChEBI" id="CHEBI:15378"/>
        <dbReference type="ChEBI" id="CHEBI:30616"/>
        <dbReference type="ChEBI" id="CHEBI:33019"/>
        <dbReference type="ChEBI" id="CHEBI:58095"/>
        <dbReference type="ChEBI" id="CHEBI:78442"/>
        <dbReference type="ChEBI" id="CHEBI:78531"/>
        <dbReference type="ChEBI" id="CHEBI:456215"/>
        <dbReference type="EC" id="6.1.1.20"/>
    </reaction>
</comment>
<dbReference type="HAMAP" id="MF_00281">
    <property type="entry name" value="Phe_tRNA_synth_alpha1"/>
    <property type="match status" value="1"/>
</dbReference>
<dbReference type="Gene3D" id="3.30.930.10">
    <property type="entry name" value="Bira Bifunctional Protein, Domain 2"/>
    <property type="match status" value="1"/>
</dbReference>
<evidence type="ECO:0000256" key="1">
    <source>
        <dbReference type="ARBA" id="ARBA00004496"/>
    </source>
</evidence>
<dbReference type="AlphaFoldDB" id="A0A0G0ING4"/>